<evidence type="ECO:0000313" key="1">
    <source>
        <dbReference type="EMBL" id="CAB3755437.1"/>
    </source>
</evidence>
<dbReference type="RefSeq" id="WP_175226846.1">
    <property type="nucleotide sequence ID" value="NZ_CADIKH010000010.1"/>
</dbReference>
<dbReference type="AlphaFoldDB" id="A0A6J5DPI4"/>
<dbReference type="EMBL" id="CADIKH010000010">
    <property type="protein sequence ID" value="CAB3755437.1"/>
    <property type="molecule type" value="Genomic_DNA"/>
</dbReference>
<gene>
    <name evidence="1" type="ORF">LMG29542_02594</name>
</gene>
<dbReference type="SUPFAM" id="SSF56024">
    <property type="entry name" value="Phospholipase D/nuclease"/>
    <property type="match status" value="1"/>
</dbReference>
<accession>A0A6J5DPI4</accession>
<reference evidence="1 2" key="1">
    <citation type="submission" date="2020-04" db="EMBL/GenBank/DDBJ databases">
        <authorList>
            <person name="De Canck E."/>
        </authorList>
    </citation>
    <scope>NUCLEOTIDE SEQUENCE [LARGE SCALE GENOMIC DNA]</scope>
    <source>
        <strain evidence="1 2">LMG 29542</strain>
    </source>
</reference>
<keyword evidence="2" id="KW-1185">Reference proteome</keyword>
<evidence type="ECO:0000313" key="2">
    <source>
        <dbReference type="Proteomes" id="UP000494363"/>
    </source>
</evidence>
<proteinExistence type="predicted"/>
<dbReference type="NCBIfam" id="NF040700">
    <property type="entry name" value="VPA1262_N_dom"/>
    <property type="match status" value="1"/>
</dbReference>
<evidence type="ECO:0008006" key="3">
    <source>
        <dbReference type="Google" id="ProtNLM"/>
    </source>
</evidence>
<protein>
    <recommendedName>
        <fullName evidence="3">Phospholipase D-like domain-containing protein</fullName>
    </recommendedName>
</protein>
<dbReference type="Proteomes" id="UP000494363">
    <property type="component" value="Unassembled WGS sequence"/>
</dbReference>
<sequence length="530" mass="59156">MSESKNIGAAVQWEHGIIHLVWWRFGKVRRLVFGWIELMPIGAPLPPNHPFLRKRISGANESFVHVARFPMNANAAVEWFDSAQRGALVLPTHPLLPTPGDGAELLCGDMDAEPKGSDWAVADQLPFLPQIHGLAEVRGLHGKMNFDVEADTNTDDFDQWFKDHMFFSLREHSEFRGSLLCVRYDPVVRWVDNRLMDLSAIDEAELYRVSTWPSASSEGLKISVTQRRPYGTTKPIVREIARPGTPIEIQWRGKIAETASEIVDRDGVVRWRSGFTSFLRQIGIQGAFAVGTDAIEVREDGKVIDSFSKSKLIGPRGAGNLVGEALRADSFQVAASVSRFKREERERLAQYAPTWLEDEKHAANLVRAILGQARQSVWIFDPYFSARGLLRFVLSVQPGSPKVEVFTSAKHLRTKLKSDPSKRVMDGVQSAMADLKAHKIDIELRLLPGGAHPIHDRFIVVDESRAWMSGNSLSAIGRRASVLLEVPLCEDLIGRLTDVRKKSTSFNDWLSRGEGEIEDVDAADDDGAPL</sequence>
<organism evidence="1 2">
    <name type="scientific">Paraburkholderia humisilvae</name>
    <dbReference type="NCBI Taxonomy" id="627669"/>
    <lineage>
        <taxon>Bacteria</taxon>
        <taxon>Pseudomonadati</taxon>
        <taxon>Pseudomonadota</taxon>
        <taxon>Betaproteobacteria</taxon>
        <taxon>Burkholderiales</taxon>
        <taxon>Burkholderiaceae</taxon>
        <taxon>Paraburkholderia</taxon>
    </lineage>
</organism>
<name>A0A6J5DPI4_9BURK</name>